<keyword evidence="1" id="KW-0328">Glycosyltransferase</keyword>
<dbReference type="PANTHER" id="PTHR30160:SF15">
    <property type="entry name" value="GLYCOSYLTRANSFERASE HI_0523-RELATED"/>
    <property type="match status" value="1"/>
</dbReference>
<evidence type="ECO:0000313" key="4">
    <source>
        <dbReference type="Proteomes" id="UP001617427"/>
    </source>
</evidence>
<dbReference type="Pfam" id="PF01075">
    <property type="entry name" value="Glyco_transf_9"/>
    <property type="match status" value="1"/>
</dbReference>
<dbReference type="InterPro" id="IPR002201">
    <property type="entry name" value="Glyco_trans_9"/>
</dbReference>
<accession>A0ABW8EU35</accession>
<organism evidence="3 4">
    <name type="scientific">Herbaspirillum chlorophenolicum</name>
    <dbReference type="NCBI Taxonomy" id="211589"/>
    <lineage>
        <taxon>Bacteria</taxon>
        <taxon>Pseudomonadati</taxon>
        <taxon>Pseudomonadota</taxon>
        <taxon>Betaproteobacteria</taxon>
        <taxon>Burkholderiales</taxon>
        <taxon>Oxalobacteraceae</taxon>
        <taxon>Herbaspirillum</taxon>
    </lineage>
</organism>
<keyword evidence="4" id="KW-1185">Reference proteome</keyword>
<dbReference type="Proteomes" id="UP001617427">
    <property type="component" value="Unassembled WGS sequence"/>
</dbReference>
<keyword evidence="2" id="KW-0808">Transferase</keyword>
<proteinExistence type="predicted"/>
<dbReference type="SUPFAM" id="SSF53756">
    <property type="entry name" value="UDP-Glycosyltransferase/glycogen phosphorylase"/>
    <property type="match status" value="1"/>
</dbReference>
<name>A0ABW8EU35_9BURK</name>
<dbReference type="EMBL" id="JBIUZV010000002">
    <property type="protein sequence ID" value="MFJ3044968.1"/>
    <property type="molecule type" value="Genomic_DNA"/>
</dbReference>
<protein>
    <submittedName>
        <fullName evidence="3">Glycosyltransferase family 9 protein</fullName>
    </submittedName>
</protein>
<sequence>MKQISWWKMGKTFKQTMREYNWEKNFLVRRWKLRMRFALMGMIKCVLWPRRKKYDLSSVKKILIVRNDRIGDMIATTALIRNLSRCGYAVYVSSRKSSLDIIQYNPHVSGTFVYDDSSLGAWLNTIRAVRKDKFDLAVDVRCNRYVDIRNIVFCSYIKTPILAGFNKSNLATFNFPIPYYSPESHVTVQLRTLLDQLHVTADDLHYELFVSDDIRQKALSFLQSLDDAGGKKIAVFNPFGSVAARFLSDEQIGIVCQLLSTEYHIVLIGEKDSIQHLEALDHVFLFDSQSVLDVIPLIELSDIVVTVDTAIVHMATCHQKNTIAFYIDTVPVAPVSTDIKVVRSHEMFLLNSKLEDYFQDKKYITKAAPDRTIPVNHHVWAPNNRHAQQILFDSEPIRDVDSALFQTEVAKSLKAIHEGEEKYCLQSEKNNDQDTYVSAWQRSPRYKNA</sequence>
<dbReference type="CDD" id="cd03789">
    <property type="entry name" value="GT9_LPS_heptosyltransferase"/>
    <property type="match status" value="1"/>
</dbReference>
<reference evidence="3 4" key="1">
    <citation type="submission" date="2024-10" db="EMBL/GenBank/DDBJ databases">
        <title>The Natural Products Discovery Center: Release of the First 8490 Sequenced Strains for Exploring Actinobacteria Biosynthetic Diversity.</title>
        <authorList>
            <person name="Kalkreuter E."/>
            <person name="Kautsar S.A."/>
            <person name="Yang D."/>
            <person name="Bader C.D."/>
            <person name="Teijaro C.N."/>
            <person name="Fluegel L."/>
            <person name="Davis C.M."/>
            <person name="Simpson J.R."/>
            <person name="Lauterbach L."/>
            <person name="Steele A.D."/>
            <person name="Gui C."/>
            <person name="Meng S."/>
            <person name="Li G."/>
            <person name="Viehrig K."/>
            <person name="Ye F."/>
            <person name="Su P."/>
            <person name="Kiefer A.F."/>
            <person name="Nichols A."/>
            <person name="Cepeda A.J."/>
            <person name="Yan W."/>
            <person name="Fan B."/>
            <person name="Jiang Y."/>
            <person name="Adhikari A."/>
            <person name="Zheng C.-J."/>
            <person name="Schuster L."/>
            <person name="Cowan T.M."/>
            <person name="Smanski M.J."/>
            <person name="Chevrette M.G."/>
            <person name="De Carvalho L.P.S."/>
            <person name="Shen B."/>
        </authorList>
    </citation>
    <scope>NUCLEOTIDE SEQUENCE [LARGE SCALE GENOMIC DNA]</scope>
    <source>
        <strain evidence="3 4">NPDC087045</strain>
    </source>
</reference>
<evidence type="ECO:0000256" key="1">
    <source>
        <dbReference type="ARBA" id="ARBA00022676"/>
    </source>
</evidence>
<dbReference type="PANTHER" id="PTHR30160">
    <property type="entry name" value="TETRAACYLDISACCHARIDE 4'-KINASE-RELATED"/>
    <property type="match status" value="1"/>
</dbReference>
<dbReference type="InterPro" id="IPR051199">
    <property type="entry name" value="LPS_LOS_Heptosyltrfase"/>
</dbReference>
<evidence type="ECO:0000313" key="3">
    <source>
        <dbReference type="EMBL" id="MFJ3044968.1"/>
    </source>
</evidence>
<dbReference type="RefSeq" id="WP_402698447.1">
    <property type="nucleotide sequence ID" value="NZ_JBIUZV010000002.1"/>
</dbReference>
<gene>
    <name evidence="3" type="ORF">ACIPEN_03955</name>
</gene>
<comment type="caution">
    <text evidence="3">The sequence shown here is derived from an EMBL/GenBank/DDBJ whole genome shotgun (WGS) entry which is preliminary data.</text>
</comment>
<evidence type="ECO:0000256" key="2">
    <source>
        <dbReference type="ARBA" id="ARBA00022679"/>
    </source>
</evidence>
<dbReference type="Gene3D" id="3.40.50.2000">
    <property type="entry name" value="Glycogen Phosphorylase B"/>
    <property type="match status" value="2"/>
</dbReference>